<sequence>MKLRHSIPLAAALALGAGAARAAQVPTGTDEAREAVRASASRTDLTARMHGHAAEMMKGKDHQAAWDAAVRTDDGEAMAARGWKHTEEMMKGLDHQAAWDATDAWWHGVR</sequence>
<dbReference type="HOGENOM" id="CLU_2165696_0_0_7"/>
<name>B8JHH1_ANAD2</name>
<dbReference type="RefSeq" id="WP_015934492.1">
    <property type="nucleotide sequence ID" value="NC_011891.1"/>
</dbReference>
<dbReference type="EMBL" id="CP001359">
    <property type="protein sequence ID" value="ACL66683.1"/>
    <property type="molecule type" value="Genomic_DNA"/>
</dbReference>
<organism evidence="2 3">
    <name type="scientific">Anaeromyxobacter dehalogenans (strain ATCC BAA-258 / DSM 21875 / 2CP-1)</name>
    <dbReference type="NCBI Taxonomy" id="455488"/>
    <lineage>
        <taxon>Bacteria</taxon>
        <taxon>Pseudomonadati</taxon>
        <taxon>Myxococcota</taxon>
        <taxon>Myxococcia</taxon>
        <taxon>Myxococcales</taxon>
        <taxon>Cystobacterineae</taxon>
        <taxon>Anaeromyxobacteraceae</taxon>
        <taxon>Anaeromyxobacter</taxon>
    </lineage>
</organism>
<keyword evidence="3" id="KW-1185">Reference proteome</keyword>
<feature type="signal peptide" evidence="1">
    <location>
        <begin position="1"/>
        <end position="22"/>
    </location>
</feature>
<gene>
    <name evidence="2" type="ordered locus">A2cp1_3349</name>
</gene>
<evidence type="ECO:0000313" key="3">
    <source>
        <dbReference type="Proteomes" id="UP000007089"/>
    </source>
</evidence>
<protein>
    <submittedName>
        <fullName evidence="2">Uncharacterized protein</fullName>
    </submittedName>
</protein>
<keyword evidence="1" id="KW-0732">Signal</keyword>
<accession>B8JHH1</accession>
<proteinExistence type="predicted"/>
<dbReference type="Proteomes" id="UP000007089">
    <property type="component" value="Chromosome"/>
</dbReference>
<evidence type="ECO:0000256" key="1">
    <source>
        <dbReference type="SAM" id="SignalP"/>
    </source>
</evidence>
<reference evidence="2" key="1">
    <citation type="submission" date="2009-01" db="EMBL/GenBank/DDBJ databases">
        <title>Complete sequence of Anaeromyxobacter dehalogenans 2CP-1.</title>
        <authorList>
            <consortium name="US DOE Joint Genome Institute"/>
            <person name="Lucas S."/>
            <person name="Copeland A."/>
            <person name="Lapidus A."/>
            <person name="Glavina del Rio T."/>
            <person name="Dalin E."/>
            <person name="Tice H."/>
            <person name="Bruce D."/>
            <person name="Goodwin L."/>
            <person name="Pitluck S."/>
            <person name="Saunders E."/>
            <person name="Brettin T."/>
            <person name="Detter J.C."/>
            <person name="Han C."/>
            <person name="Larimer F."/>
            <person name="Land M."/>
            <person name="Hauser L."/>
            <person name="Kyrpides N."/>
            <person name="Ovchinnikova G."/>
            <person name="Beliaev A.S."/>
            <person name="Richardson P."/>
        </authorList>
    </citation>
    <scope>NUCLEOTIDE SEQUENCE</scope>
    <source>
        <strain evidence="2">2CP-1</strain>
    </source>
</reference>
<dbReference type="AlphaFoldDB" id="B8JHH1"/>
<dbReference type="KEGG" id="acp:A2cp1_3349"/>
<evidence type="ECO:0000313" key="2">
    <source>
        <dbReference type="EMBL" id="ACL66683.1"/>
    </source>
</evidence>
<feature type="chain" id="PRO_5002875289" evidence="1">
    <location>
        <begin position="23"/>
        <end position="110"/>
    </location>
</feature>